<evidence type="ECO:0000313" key="5">
    <source>
        <dbReference type="EMBL" id="EGV44775.2"/>
    </source>
</evidence>
<organism evidence="5 6">
    <name type="scientific">Bizionia argentinensis JUB59</name>
    <dbReference type="NCBI Taxonomy" id="1046627"/>
    <lineage>
        <taxon>Bacteria</taxon>
        <taxon>Pseudomonadati</taxon>
        <taxon>Bacteroidota</taxon>
        <taxon>Flavobacteriia</taxon>
        <taxon>Flavobacteriales</taxon>
        <taxon>Flavobacteriaceae</taxon>
        <taxon>Bizionia</taxon>
    </lineage>
</organism>
<comment type="caution">
    <text evidence="5">The sequence shown here is derived from an EMBL/GenBank/DDBJ whole genome shotgun (WGS) entry which is preliminary data.</text>
</comment>
<protein>
    <submittedName>
        <fullName evidence="5">Cold shock domain-containing protein</fullName>
    </submittedName>
</protein>
<accession>G2E9F4</accession>
<dbReference type="InterPro" id="IPR012340">
    <property type="entry name" value="NA-bd_OB-fold"/>
</dbReference>
<dbReference type="InterPro" id="IPR012156">
    <property type="entry name" value="Cold_shock_CspA"/>
</dbReference>
<dbReference type="InterPro" id="IPR050181">
    <property type="entry name" value="Cold_shock_domain"/>
</dbReference>
<evidence type="ECO:0000256" key="1">
    <source>
        <dbReference type="ARBA" id="ARBA00004496"/>
    </source>
</evidence>
<evidence type="ECO:0000256" key="2">
    <source>
        <dbReference type="ARBA" id="ARBA00022490"/>
    </source>
</evidence>
<feature type="domain" description="CSD" evidence="4">
    <location>
        <begin position="12"/>
        <end position="73"/>
    </location>
</feature>
<dbReference type="GO" id="GO:0003676">
    <property type="term" value="F:nucleic acid binding"/>
    <property type="evidence" value="ECO:0007669"/>
    <property type="project" value="InterPro"/>
</dbReference>
<dbReference type="CDD" id="cd04458">
    <property type="entry name" value="CSP_CDS"/>
    <property type="match status" value="1"/>
</dbReference>
<dbReference type="InterPro" id="IPR002059">
    <property type="entry name" value="CSP_DNA-bd"/>
</dbReference>
<dbReference type="Gene3D" id="2.40.50.140">
    <property type="entry name" value="Nucleic acid-binding proteins"/>
    <property type="match status" value="1"/>
</dbReference>
<keyword evidence="2" id="KW-0963">Cytoplasm</keyword>
<dbReference type="PANTHER" id="PTHR11544">
    <property type="entry name" value="COLD SHOCK DOMAIN CONTAINING PROTEINS"/>
    <property type="match status" value="1"/>
</dbReference>
<dbReference type="eggNOG" id="COG1278">
    <property type="taxonomic scope" value="Bacteria"/>
</dbReference>
<reference evidence="5 6" key="1">
    <citation type="journal article" date="2008" name="Int. J. Syst. Evol. Microbiol.">
        <title>Bizionia argentinensis sp. nov., isolated from surface marine water in Antarctica.</title>
        <authorList>
            <person name="Bercovich A."/>
            <person name="Vazquez S.C."/>
            <person name="Yankilevich P."/>
            <person name="Coria S.H."/>
            <person name="Foti M."/>
            <person name="Hernandez E."/>
            <person name="Vidal A."/>
            <person name="Ruberto L."/>
            <person name="Melo C."/>
            <person name="Marenssi S."/>
            <person name="Criscuolo M."/>
            <person name="Memoli M."/>
            <person name="Arguelles M."/>
            <person name="Mac Cormack W.P."/>
        </authorList>
    </citation>
    <scope>NUCLEOTIDE SEQUENCE [LARGE SCALE GENOMIC DNA]</scope>
    <source>
        <strain evidence="5 6">JUB59</strain>
    </source>
</reference>
<proteinExistence type="predicted"/>
<comment type="subcellular location">
    <subcellularLocation>
        <location evidence="1 3">Cytoplasm</location>
    </subcellularLocation>
</comment>
<gene>
    <name evidence="5" type="ORF">BZARG_165</name>
</gene>
<dbReference type="PROSITE" id="PS51857">
    <property type="entry name" value="CSD_2"/>
    <property type="match status" value="1"/>
</dbReference>
<dbReference type="SUPFAM" id="SSF50249">
    <property type="entry name" value="Nucleic acid-binding proteins"/>
    <property type="match status" value="1"/>
</dbReference>
<evidence type="ECO:0000259" key="4">
    <source>
        <dbReference type="PROSITE" id="PS51857"/>
    </source>
</evidence>
<evidence type="ECO:0000256" key="3">
    <source>
        <dbReference type="RuleBase" id="RU000408"/>
    </source>
</evidence>
<dbReference type="Pfam" id="PF00313">
    <property type="entry name" value="CSD"/>
    <property type="match status" value="1"/>
</dbReference>
<dbReference type="PRINTS" id="PR00050">
    <property type="entry name" value="COLDSHOCK"/>
</dbReference>
<evidence type="ECO:0000313" key="6">
    <source>
        <dbReference type="Proteomes" id="UP000003730"/>
    </source>
</evidence>
<name>G2E9F4_9FLAO</name>
<dbReference type="STRING" id="1046627.BZARG_165"/>
<dbReference type="PROSITE" id="PS00352">
    <property type="entry name" value="CSD_1"/>
    <property type="match status" value="1"/>
</dbReference>
<dbReference type="EMBL" id="AFXZ01000002">
    <property type="protein sequence ID" value="EGV44775.2"/>
    <property type="molecule type" value="Genomic_DNA"/>
</dbReference>
<keyword evidence="6" id="KW-1185">Reference proteome</keyword>
<dbReference type="AlphaFoldDB" id="G2E9F4"/>
<dbReference type="SMART" id="SM00357">
    <property type="entry name" value="CSP"/>
    <property type="match status" value="1"/>
</dbReference>
<dbReference type="PIRSF" id="PIRSF002599">
    <property type="entry name" value="Cold_shock_A"/>
    <property type="match status" value="1"/>
</dbReference>
<dbReference type="Proteomes" id="UP000003730">
    <property type="component" value="Unassembled WGS sequence"/>
</dbReference>
<dbReference type="OrthoDB" id="9805039at2"/>
<dbReference type="GO" id="GO:0005829">
    <property type="term" value="C:cytosol"/>
    <property type="evidence" value="ECO:0007669"/>
    <property type="project" value="UniProtKB-ARBA"/>
</dbReference>
<sequence length="76" mass="8824">MNKLFGKNEPTTKEGTVKFFNRSKKFGFITVNDSDEEIFVHATNLIDKIRESDKVIFEVEKGDRGLTAVKVRRFKK</sequence>
<dbReference type="InterPro" id="IPR019844">
    <property type="entry name" value="CSD_CS"/>
</dbReference>
<dbReference type="InterPro" id="IPR011129">
    <property type="entry name" value="CSD"/>
</dbReference>